<comment type="caution">
    <text evidence="3">The sequence shown here is derived from an EMBL/GenBank/DDBJ whole genome shotgun (WGS) entry which is preliminary data.</text>
</comment>
<name>A0AAW0Z0Z3_9TREE</name>
<evidence type="ECO:0008006" key="5">
    <source>
        <dbReference type="Google" id="ProtNLM"/>
    </source>
</evidence>
<feature type="region of interest" description="Disordered" evidence="1">
    <location>
        <begin position="165"/>
        <end position="232"/>
    </location>
</feature>
<accession>A0AAW0Z0Z3</accession>
<dbReference type="GO" id="GO:0051082">
    <property type="term" value="F:unfolded protein binding"/>
    <property type="evidence" value="ECO:0007669"/>
    <property type="project" value="TreeGrafter"/>
</dbReference>
<keyword evidence="2" id="KW-1133">Transmembrane helix</keyword>
<feature type="compositionally biased region" description="Basic residues" evidence="1">
    <location>
        <begin position="223"/>
        <end position="232"/>
    </location>
</feature>
<feature type="transmembrane region" description="Helical" evidence="2">
    <location>
        <begin position="139"/>
        <end position="156"/>
    </location>
</feature>
<feature type="transmembrane region" description="Helical" evidence="2">
    <location>
        <begin position="87"/>
        <end position="105"/>
    </location>
</feature>
<sequence length="232" mass="25059">MVWRTTFITMSTCFLLGTTFTHWIADHNVLWRNPVTSDALATSVRYYSYLSSAPRGLGWVYCSIGLVAILSVCGRGIKGYKGNGGEVLFDGGSLVLSAAIAYTQLADVGPTISLFPSPLPENLLDHPTYPGLVTAVRDLATSNIMTAVMLTGLMLLQAGRYYAKRPSSSPPTTVVDPSASTPPRAPSPEKQPSPISLRSSTPFRELTEEEAMELNGSDVQKSASKRRGTKKR</sequence>
<dbReference type="RefSeq" id="XP_066803918.1">
    <property type="nucleotide sequence ID" value="XM_066945229.1"/>
</dbReference>
<keyword evidence="2" id="KW-0472">Membrane</keyword>
<feature type="compositionally biased region" description="Polar residues" evidence="1">
    <location>
        <begin position="193"/>
        <end position="202"/>
    </location>
</feature>
<proteinExistence type="predicted"/>
<dbReference type="PANTHER" id="PTHR28228">
    <property type="entry name" value="SECRETORY COMPONENT PROTEIN SHR3"/>
    <property type="match status" value="1"/>
</dbReference>
<evidence type="ECO:0000256" key="2">
    <source>
        <dbReference type="SAM" id="Phobius"/>
    </source>
</evidence>
<organism evidence="3 4">
    <name type="scientific">Kwoniella newhampshirensis</name>
    <dbReference type="NCBI Taxonomy" id="1651941"/>
    <lineage>
        <taxon>Eukaryota</taxon>
        <taxon>Fungi</taxon>
        <taxon>Dikarya</taxon>
        <taxon>Basidiomycota</taxon>
        <taxon>Agaricomycotina</taxon>
        <taxon>Tremellomycetes</taxon>
        <taxon>Tremellales</taxon>
        <taxon>Cryptococcaceae</taxon>
        <taxon>Kwoniella</taxon>
    </lineage>
</organism>
<evidence type="ECO:0000256" key="1">
    <source>
        <dbReference type="SAM" id="MobiDB-lite"/>
    </source>
</evidence>
<evidence type="ECO:0000313" key="3">
    <source>
        <dbReference type="EMBL" id="KAK8861293.1"/>
    </source>
</evidence>
<feature type="compositionally biased region" description="Low complexity" evidence="1">
    <location>
        <begin position="166"/>
        <end position="182"/>
    </location>
</feature>
<dbReference type="GO" id="GO:0005789">
    <property type="term" value="C:endoplasmic reticulum membrane"/>
    <property type="evidence" value="ECO:0007669"/>
    <property type="project" value="TreeGrafter"/>
</dbReference>
<dbReference type="GeneID" id="92179371"/>
<dbReference type="PANTHER" id="PTHR28228:SF1">
    <property type="entry name" value="SECRETORY COMPONENT PROTEIN SHR3"/>
    <property type="match status" value="1"/>
</dbReference>
<dbReference type="InterPro" id="IPR013248">
    <property type="entry name" value="Psh3/Shr3"/>
</dbReference>
<dbReference type="Pfam" id="PF08229">
    <property type="entry name" value="SHR3_chaperone"/>
    <property type="match status" value="1"/>
</dbReference>
<dbReference type="SMART" id="SM00786">
    <property type="entry name" value="SHR3_chaperone"/>
    <property type="match status" value="1"/>
</dbReference>
<dbReference type="AlphaFoldDB" id="A0AAW0Z0Z3"/>
<evidence type="ECO:0000313" key="4">
    <source>
        <dbReference type="Proteomes" id="UP001388673"/>
    </source>
</evidence>
<dbReference type="EMBL" id="JBCAWK010000004">
    <property type="protein sequence ID" value="KAK8861293.1"/>
    <property type="molecule type" value="Genomic_DNA"/>
</dbReference>
<gene>
    <name evidence="3" type="ORF">IAR55_002112</name>
</gene>
<dbReference type="GO" id="GO:0006888">
    <property type="term" value="P:endoplasmic reticulum to Golgi vesicle-mediated transport"/>
    <property type="evidence" value="ECO:0007669"/>
    <property type="project" value="TreeGrafter"/>
</dbReference>
<dbReference type="KEGG" id="kne:92179371"/>
<feature type="transmembrane region" description="Helical" evidence="2">
    <location>
        <begin position="7"/>
        <end position="25"/>
    </location>
</feature>
<reference evidence="3 4" key="1">
    <citation type="journal article" date="2024" name="bioRxiv">
        <title>Comparative genomics of Cryptococcus and Kwoniella reveals pathogenesis evolution and contrasting karyotype dynamics via intercentromeric recombination or chromosome fusion.</title>
        <authorList>
            <person name="Coelho M.A."/>
            <person name="David-Palma M."/>
            <person name="Shea T."/>
            <person name="Bowers K."/>
            <person name="McGinley-Smith S."/>
            <person name="Mohammad A.W."/>
            <person name="Gnirke A."/>
            <person name="Yurkov A.M."/>
            <person name="Nowrousian M."/>
            <person name="Sun S."/>
            <person name="Cuomo C.A."/>
            <person name="Heitman J."/>
        </authorList>
    </citation>
    <scope>NUCLEOTIDE SEQUENCE [LARGE SCALE GENOMIC DNA]</scope>
    <source>
        <strain evidence="3 4">CBS 13917</strain>
    </source>
</reference>
<dbReference type="Proteomes" id="UP001388673">
    <property type="component" value="Unassembled WGS sequence"/>
</dbReference>
<keyword evidence="2" id="KW-0812">Transmembrane</keyword>
<keyword evidence="4" id="KW-1185">Reference proteome</keyword>
<feature type="transmembrane region" description="Helical" evidence="2">
    <location>
        <begin position="56"/>
        <end position="75"/>
    </location>
</feature>
<protein>
    <recommendedName>
        <fullName evidence="5">ER membrane protein SH3</fullName>
    </recommendedName>
</protein>